<dbReference type="InterPro" id="IPR017850">
    <property type="entry name" value="Alkaline_phosphatase_core_sf"/>
</dbReference>
<evidence type="ECO:0000313" key="1">
    <source>
        <dbReference type="EMBL" id="MDP9800159.1"/>
    </source>
</evidence>
<accession>A0ABT9N8X6</accession>
<protein>
    <recommendedName>
        <fullName evidence="3">Type I phosphodiesterase / nucleotide pyrophosphatase</fullName>
    </recommendedName>
</protein>
<dbReference type="PANTHER" id="PTHR10151">
    <property type="entry name" value="ECTONUCLEOTIDE PYROPHOSPHATASE/PHOSPHODIESTERASE"/>
    <property type="match status" value="1"/>
</dbReference>
<name>A0ABT9N8X6_9ACTO</name>
<dbReference type="SUPFAM" id="SSF53649">
    <property type="entry name" value="Alkaline phosphatase-like"/>
    <property type="match status" value="1"/>
</dbReference>
<dbReference type="Pfam" id="PF01663">
    <property type="entry name" value="Phosphodiest"/>
    <property type="match status" value="1"/>
</dbReference>
<dbReference type="PANTHER" id="PTHR10151:SF120">
    <property type="entry name" value="BIS(5'-ADENOSYL)-TRIPHOSPHATASE"/>
    <property type="match status" value="1"/>
</dbReference>
<dbReference type="InterPro" id="IPR002591">
    <property type="entry name" value="Phosphodiest/P_Trfase"/>
</dbReference>
<gene>
    <name evidence="1" type="ORF">J2S49_000235</name>
</gene>
<keyword evidence="2" id="KW-1185">Reference proteome</keyword>
<reference evidence="1 2" key="1">
    <citation type="submission" date="2023-07" db="EMBL/GenBank/DDBJ databases">
        <title>Sequencing the genomes of 1000 actinobacteria strains.</title>
        <authorList>
            <person name="Klenk H.-P."/>
        </authorList>
    </citation>
    <scope>NUCLEOTIDE SEQUENCE [LARGE SCALE GENOMIC DNA]</scope>
    <source>
        <strain evidence="1 2">DSM 102162</strain>
    </source>
</reference>
<evidence type="ECO:0008006" key="3">
    <source>
        <dbReference type="Google" id="ProtNLM"/>
    </source>
</evidence>
<comment type="caution">
    <text evidence="1">The sequence shown here is derived from an EMBL/GenBank/DDBJ whole genome shotgun (WGS) entry which is preliminary data.</text>
</comment>
<dbReference type="Gene3D" id="3.40.720.10">
    <property type="entry name" value="Alkaline Phosphatase, subunit A"/>
    <property type="match status" value="1"/>
</dbReference>
<organism evidence="1 2">
    <name type="scientific">Arcanobacterium wilhelmae</name>
    <dbReference type="NCBI Taxonomy" id="1803177"/>
    <lineage>
        <taxon>Bacteria</taxon>
        <taxon>Bacillati</taxon>
        <taxon>Actinomycetota</taxon>
        <taxon>Actinomycetes</taxon>
        <taxon>Actinomycetales</taxon>
        <taxon>Actinomycetaceae</taxon>
        <taxon>Arcanobacterium</taxon>
    </lineage>
</organism>
<evidence type="ECO:0000313" key="2">
    <source>
        <dbReference type="Proteomes" id="UP001235966"/>
    </source>
</evidence>
<dbReference type="EMBL" id="JAUSQW010000001">
    <property type="protein sequence ID" value="MDP9800159.1"/>
    <property type="molecule type" value="Genomic_DNA"/>
</dbReference>
<sequence length="364" mass="38582">MSEVTAALAGALDAVGYGVSGAADAGALGFPSARKLCFVVVDGLGALQLQARRGHAPTLRAIGVDRAITTVAPSTTAAALAAIGTGKEPGETAMLGYSMRNPATGEVFSLVSWKGEHLPKPELWQSQPTLFERLGDRASAVRVVQAKKFIGSGFSRTFLRGAQAIGAKTLDQRVEAAARALRGSADVVYLYWEHVDKAGHRDGWNSHAWIGALETVDAGIRQLLASVPTDTLVVLTADHGMIDVSERIDIAAHRELRTGVEVIAGEPRALHLHTKVPDDVAQRWREFLGDKATVYTKAQVAASGIMGPVLPHVVERLPDVLVFMKGTCVVVDSTTQPSSAIDLIGVHGSLTDDEMYVPLIMEVA</sequence>
<dbReference type="RefSeq" id="WP_278057557.1">
    <property type="nucleotide sequence ID" value="NZ_CP121247.1"/>
</dbReference>
<dbReference type="Proteomes" id="UP001235966">
    <property type="component" value="Unassembled WGS sequence"/>
</dbReference>
<proteinExistence type="predicted"/>